<feature type="compositionally biased region" description="Basic and acidic residues" evidence="1">
    <location>
        <begin position="105"/>
        <end position="121"/>
    </location>
</feature>
<gene>
    <name evidence="2" type="ORF">AVEN_35501_1</name>
</gene>
<feature type="compositionally biased region" description="Polar residues" evidence="1">
    <location>
        <begin position="86"/>
        <end position="103"/>
    </location>
</feature>
<name>A0A4Y2NER7_ARAVE</name>
<dbReference type="AlphaFoldDB" id="A0A4Y2NER7"/>
<keyword evidence="3" id="KW-1185">Reference proteome</keyword>
<evidence type="ECO:0000313" key="2">
    <source>
        <dbReference type="EMBL" id="GBN37149.1"/>
    </source>
</evidence>
<reference evidence="2 3" key="1">
    <citation type="journal article" date="2019" name="Sci. Rep.">
        <title>Orb-weaving spider Araneus ventricosus genome elucidates the spidroin gene catalogue.</title>
        <authorList>
            <person name="Kono N."/>
            <person name="Nakamura H."/>
            <person name="Ohtoshi R."/>
            <person name="Moran D.A.P."/>
            <person name="Shinohara A."/>
            <person name="Yoshida Y."/>
            <person name="Fujiwara M."/>
            <person name="Mori M."/>
            <person name="Tomita M."/>
            <person name="Arakawa K."/>
        </authorList>
    </citation>
    <scope>NUCLEOTIDE SEQUENCE [LARGE SCALE GENOMIC DNA]</scope>
</reference>
<accession>A0A4Y2NER7</accession>
<sequence length="121" mass="13435">MTVTPGHCPFESNCLRKPYRTGDGSANRHSSAGTPILESPSAGQLQFSMFDSVPFDHSSEILSALFFLEWIEKDPLLTKFGCFSTTPKRSARTRNGSLQTHSGQKSKDEQVDDQKHADLLF</sequence>
<dbReference type="Proteomes" id="UP000499080">
    <property type="component" value="Unassembled WGS sequence"/>
</dbReference>
<organism evidence="2 3">
    <name type="scientific">Araneus ventricosus</name>
    <name type="common">Orbweaver spider</name>
    <name type="synonym">Epeira ventricosa</name>
    <dbReference type="NCBI Taxonomy" id="182803"/>
    <lineage>
        <taxon>Eukaryota</taxon>
        <taxon>Metazoa</taxon>
        <taxon>Ecdysozoa</taxon>
        <taxon>Arthropoda</taxon>
        <taxon>Chelicerata</taxon>
        <taxon>Arachnida</taxon>
        <taxon>Araneae</taxon>
        <taxon>Araneomorphae</taxon>
        <taxon>Entelegynae</taxon>
        <taxon>Araneoidea</taxon>
        <taxon>Araneidae</taxon>
        <taxon>Araneus</taxon>
    </lineage>
</organism>
<protein>
    <submittedName>
        <fullName evidence="2">Uncharacterized protein</fullName>
    </submittedName>
</protein>
<feature type="region of interest" description="Disordered" evidence="1">
    <location>
        <begin position="16"/>
        <end position="38"/>
    </location>
</feature>
<feature type="region of interest" description="Disordered" evidence="1">
    <location>
        <begin position="86"/>
        <end position="121"/>
    </location>
</feature>
<evidence type="ECO:0000313" key="3">
    <source>
        <dbReference type="Proteomes" id="UP000499080"/>
    </source>
</evidence>
<evidence type="ECO:0000256" key="1">
    <source>
        <dbReference type="SAM" id="MobiDB-lite"/>
    </source>
</evidence>
<proteinExistence type="predicted"/>
<dbReference type="EMBL" id="BGPR01008966">
    <property type="protein sequence ID" value="GBN37149.1"/>
    <property type="molecule type" value="Genomic_DNA"/>
</dbReference>
<comment type="caution">
    <text evidence="2">The sequence shown here is derived from an EMBL/GenBank/DDBJ whole genome shotgun (WGS) entry which is preliminary data.</text>
</comment>